<dbReference type="InterPro" id="IPR003918">
    <property type="entry name" value="NADH_UbQ_OxRdtase"/>
</dbReference>
<dbReference type="PANTHER" id="PTHR43507">
    <property type="entry name" value="NADH-UBIQUINONE OXIDOREDUCTASE CHAIN 4"/>
    <property type="match status" value="1"/>
</dbReference>
<sequence>MSLTGGPILSILIAIPLCGVLLLVCVDGTREALIKRLALAISSLDFFLSLMVYAQFDPATAGMQFVERAPWIESIGSSYLLGVDGISLPLLLLTTFLTPIAILASFSGITNRVKAYMVCMLLLQAGMIGVFVALDLVLFYLFWEGMLIPMYFLIGIWGGRRRVYATLKFVLYTMAGSVLMLLAMIVVAFLHQESMGRLTFDLTELIGRPIPYGTQLWLFAAFALAFAIKVPMFPFHTWLPDAHVEAPTAGSVLLAGVLLKMGTYGFLRFALPLFPEAAVAFTPLISVLAVIGILYGALVAMVQDDLKRLVAYSSVSHLGFVMLGIFAMNLQAVEGSILQMVNHGLSTGALFLLVGMIYERRHTRMIEEFGGLSRALPRFGLCFLVVMMSSIGLPGLNGFVGEFLILAGTFRVHKGYAALAAIGIILAAVYMLWMWQRVMWGQSRRADNLTLKDIGGREMAMLIPIILLIVWIGLNPNPLLRKMDASVAQLIEQVAGSPQADRLLPLRGSRFQVPRSEIAHPIFNPKPQTRNSRPM</sequence>
<dbReference type="GO" id="GO:0048039">
    <property type="term" value="F:ubiquinone binding"/>
    <property type="evidence" value="ECO:0007669"/>
    <property type="project" value="TreeGrafter"/>
</dbReference>
<feature type="transmembrane region" description="Helical" evidence="9">
    <location>
        <begin position="456"/>
        <end position="474"/>
    </location>
</feature>
<dbReference type="InterPro" id="IPR000260">
    <property type="entry name" value="NADH4_N"/>
</dbReference>
<evidence type="ECO:0000256" key="2">
    <source>
        <dbReference type="ARBA" id="ARBA00009025"/>
    </source>
</evidence>
<feature type="transmembrane region" description="Helical" evidence="9">
    <location>
        <begin position="115"/>
        <end position="134"/>
    </location>
</feature>
<feature type="transmembrane region" description="Helical" evidence="9">
    <location>
        <begin position="416"/>
        <end position="435"/>
    </location>
</feature>
<keyword evidence="13" id="KW-1185">Reference proteome</keyword>
<dbReference type="InterPro" id="IPR001750">
    <property type="entry name" value="ND/Mrp_TM"/>
</dbReference>
<feature type="transmembrane region" description="Helical" evidence="9">
    <location>
        <begin position="210"/>
        <end position="228"/>
    </location>
</feature>
<evidence type="ECO:0000259" key="10">
    <source>
        <dbReference type="Pfam" id="PF00361"/>
    </source>
</evidence>
<feature type="transmembrane region" description="Helical" evidence="9">
    <location>
        <begin position="277"/>
        <end position="302"/>
    </location>
</feature>
<dbReference type="Pfam" id="PF01059">
    <property type="entry name" value="Oxidored_q5_N"/>
    <property type="match status" value="1"/>
</dbReference>
<name>A0A564ZFF3_9BACT</name>
<reference evidence="12 13" key="1">
    <citation type="submission" date="2019-07" db="EMBL/GenBank/DDBJ databases">
        <authorList>
            <person name="Cremers G."/>
        </authorList>
    </citation>
    <scope>NUCLEOTIDE SEQUENCE [LARGE SCALE GENOMIC DNA]</scope>
</reference>
<feature type="transmembrane region" description="Helical" evidence="9">
    <location>
        <begin position="140"/>
        <end position="157"/>
    </location>
</feature>
<evidence type="ECO:0000256" key="6">
    <source>
        <dbReference type="ARBA" id="ARBA00023027"/>
    </source>
</evidence>
<feature type="transmembrane region" description="Helical" evidence="9">
    <location>
        <begin position="340"/>
        <end position="358"/>
    </location>
</feature>
<accession>A0A564ZFF3</accession>
<dbReference type="GO" id="GO:0003954">
    <property type="term" value="F:NADH dehydrogenase activity"/>
    <property type="evidence" value="ECO:0007669"/>
    <property type="project" value="TreeGrafter"/>
</dbReference>
<feature type="transmembrane region" description="Helical" evidence="9">
    <location>
        <begin position="76"/>
        <end position="103"/>
    </location>
</feature>
<evidence type="ECO:0000256" key="5">
    <source>
        <dbReference type="ARBA" id="ARBA00022989"/>
    </source>
</evidence>
<evidence type="ECO:0000256" key="1">
    <source>
        <dbReference type="ARBA" id="ARBA00004127"/>
    </source>
</evidence>
<dbReference type="PRINTS" id="PR01437">
    <property type="entry name" value="NUOXDRDTASE4"/>
</dbReference>
<protein>
    <submittedName>
        <fullName evidence="12">NADH dehydrogenase</fullName>
    </submittedName>
</protein>
<dbReference type="AlphaFoldDB" id="A0A564ZFF3"/>
<feature type="transmembrane region" description="Helical" evidence="9">
    <location>
        <begin position="169"/>
        <end position="190"/>
    </location>
</feature>
<keyword evidence="5 9" id="KW-1133">Transmembrane helix</keyword>
<dbReference type="PANTHER" id="PTHR43507:SF1">
    <property type="entry name" value="NADH-UBIQUINONE OXIDOREDUCTASE CHAIN 4"/>
    <property type="match status" value="1"/>
</dbReference>
<dbReference type="NCBIfam" id="TIGR01972">
    <property type="entry name" value="NDH_I_M"/>
    <property type="match status" value="1"/>
</dbReference>
<evidence type="ECO:0000313" key="13">
    <source>
        <dbReference type="Proteomes" id="UP000334340"/>
    </source>
</evidence>
<evidence type="ECO:0000256" key="9">
    <source>
        <dbReference type="SAM" id="Phobius"/>
    </source>
</evidence>
<dbReference type="GO" id="GO:0042773">
    <property type="term" value="P:ATP synthesis coupled electron transport"/>
    <property type="evidence" value="ECO:0007669"/>
    <property type="project" value="InterPro"/>
</dbReference>
<evidence type="ECO:0000259" key="11">
    <source>
        <dbReference type="Pfam" id="PF01059"/>
    </source>
</evidence>
<feature type="domain" description="NADH:quinone oxidoreductase/Mrp antiporter transmembrane" evidence="10">
    <location>
        <begin position="133"/>
        <end position="422"/>
    </location>
</feature>
<gene>
    <name evidence="12" type="ORF">MELA_00394</name>
</gene>
<dbReference type="InterPro" id="IPR010227">
    <property type="entry name" value="NADH_Q_OxRdtase_chainM/4"/>
</dbReference>
<keyword evidence="7 9" id="KW-0472">Membrane</keyword>
<feature type="transmembrane region" description="Helical" evidence="9">
    <location>
        <begin position="309"/>
        <end position="328"/>
    </location>
</feature>
<feature type="transmembrane region" description="Helical" evidence="9">
    <location>
        <begin position="379"/>
        <end position="396"/>
    </location>
</feature>
<evidence type="ECO:0000256" key="3">
    <source>
        <dbReference type="ARBA" id="ARBA00022692"/>
    </source>
</evidence>
<dbReference type="Proteomes" id="UP000334340">
    <property type="component" value="Unassembled WGS sequence"/>
</dbReference>
<evidence type="ECO:0000256" key="8">
    <source>
        <dbReference type="RuleBase" id="RU000320"/>
    </source>
</evidence>
<comment type="subcellular location">
    <subcellularLocation>
        <location evidence="1">Endomembrane system</location>
        <topology evidence="1">Multi-pass membrane protein</topology>
    </subcellularLocation>
    <subcellularLocation>
        <location evidence="8">Membrane</location>
        <topology evidence="8">Multi-pass membrane protein</topology>
    </subcellularLocation>
</comment>
<feature type="transmembrane region" description="Helical" evidence="9">
    <location>
        <begin position="6"/>
        <end position="25"/>
    </location>
</feature>
<feature type="transmembrane region" description="Helical" evidence="9">
    <location>
        <begin position="249"/>
        <end position="271"/>
    </location>
</feature>
<proteinExistence type="inferred from homology"/>
<keyword evidence="6" id="KW-0520">NAD</keyword>
<dbReference type="EMBL" id="CABIKM010000005">
    <property type="protein sequence ID" value="VUZ84030.1"/>
    <property type="molecule type" value="Genomic_DNA"/>
</dbReference>
<feature type="domain" description="NADH:ubiquinone oxidoreductase chain 4 N-terminal" evidence="11">
    <location>
        <begin position="69"/>
        <end position="125"/>
    </location>
</feature>
<evidence type="ECO:0000313" key="12">
    <source>
        <dbReference type="EMBL" id="VUZ84030.1"/>
    </source>
</evidence>
<keyword evidence="3 8" id="KW-0812">Transmembrane</keyword>
<dbReference type="NCBIfam" id="NF004499">
    <property type="entry name" value="PRK05846.1-3"/>
    <property type="match status" value="1"/>
</dbReference>
<dbReference type="GO" id="GO:0016020">
    <property type="term" value="C:membrane"/>
    <property type="evidence" value="ECO:0007669"/>
    <property type="project" value="UniProtKB-SubCell"/>
</dbReference>
<keyword evidence="4" id="KW-1278">Translocase</keyword>
<dbReference type="GO" id="GO:0015990">
    <property type="term" value="P:electron transport coupled proton transport"/>
    <property type="evidence" value="ECO:0007669"/>
    <property type="project" value="TreeGrafter"/>
</dbReference>
<dbReference type="GO" id="GO:0012505">
    <property type="term" value="C:endomembrane system"/>
    <property type="evidence" value="ECO:0007669"/>
    <property type="project" value="UniProtKB-SubCell"/>
</dbReference>
<comment type="similarity">
    <text evidence="2">Belongs to the complex I subunit 4 family.</text>
</comment>
<evidence type="ECO:0000256" key="7">
    <source>
        <dbReference type="ARBA" id="ARBA00023136"/>
    </source>
</evidence>
<organism evidence="12 13">
    <name type="scientific">Candidatus Methylomirabilis lanthanidiphila</name>
    <dbReference type="NCBI Taxonomy" id="2211376"/>
    <lineage>
        <taxon>Bacteria</taxon>
        <taxon>Candidatus Methylomirabilota</taxon>
        <taxon>Candidatus Methylomirabilia</taxon>
        <taxon>Candidatus Methylomirabilales</taxon>
        <taxon>Candidatus Methylomirabilaceae</taxon>
        <taxon>Candidatus Methylomirabilis</taxon>
    </lineage>
</organism>
<dbReference type="GO" id="GO:0008137">
    <property type="term" value="F:NADH dehydrogenase (ubiquinone) activity"/>
    <property type="evidence" value="ECO:0007669"/>
    <property type="project" value="InterPro"/>
</dbReference>
<feature type="transmembrane region" description="Helical" evidence="9">
    <location>
        <begin position="37"/>
        <end position="56"/>
    </location>
</feature>
<evidence type="ECO:0000256" key="4">
    <source>
        <dbReference type="ARBA" id="ARBA00022967"/>
    </source>
</evidence>
<dbReference type="Pfam" id="PF00361">
    <property type="entry name" value="Proton_antipo_M"/>
    <property type="match status" value="1"/>
</dbReference>